<dbReference type="EMBL" id="JAUTWS010000070">
    <property type="protein sequence ID" value="MDO9713102.1"/>
    <property type="molecule type" value="Genomic_DNA"/>
</dbReference>
<evidence type="ECO:0000256" key="6">
    <source>
        <dbReference type="ARBA" id="ARBA00023136"/>
    </source>
</evidence>
<dbReference type="PANTHER" id="PTHR30250">
    <property type="entry name" value="PST FAMILY PREDICTED COLANIC ACID TRANSPORTER"/>
    <property type="match status" value="1"/>
</dbReference>
<evidence type="ECO:0000256" key="7">
    <source>
        <dbReference type="SAM" id="Phobius"/>
    </source>
</evidence>
<evidence type="ECO:0000256" key="3">
    <source>
        <dbReference type="ARBA" id="ARBA00022475"/>
    </source>
</evidence>
<dbReference type="RefSeq" id="WP_305107962.1">
    <property type="nucleotide sequence ID" value="NZ_JAUTWS010000070.1"/>
</dbReference>
<evidence type="ECO:0000256" key="5">
    <source>
        <dbReference type="ARBA" id="ARBA00022989"/>
    </source>
</evidence>
<keyword evidence="4 7" id="KW-0812">Transmembrane</keyword>
<organism evidence="8 9">
    <name type="scientific">Paracraurococcus lichenis</name>
    <dbReference type="NCBI Taxonomy" id="3064888"/>
    <lineage>
        <taxon>Bacteria</taxon>
        <taxon>Pseudomonadati</taxon>
        <taxon>Pseudomonadota</taxon>
        <taxon>Alphaproteobacteria</taxon>
        <taxon>Acetobacterales</taxon>
        <taxon>Roseomonadaceae</taxon>
        <taxon>Paracraurococcus</taxon>
    </lineage>
</organism>
<feature type="transmembrane region" description="Helical" evidence="7">
    <location>
        <begin position="346"/>
        <end position="365"/>
    </location>
</feature>
<feature type="transmembrane region" description="Helical" evidence="7">
    <location>
        <begin position="371"/>
        <end position="390"/>
    </location>
</feature>
<dbReference type="Proteomes" id="UP001243009">
    <property type="component" value="Unassembled WGS sequence"/>
</dbReference>
<comment type="subcellular location">
    <subcellularLocation>
        <location evidence="1">Cell membrane</location>
        <topology evidence="1">Multi-pass membrane protein</topology>
    </subcellularLocation>
</comment>
<keyword evidence="6 7" id="KW-0472">Membrane</keyword>
<keyword evidence="9" id="KW-1185">Reference proteome</keyword>
<evidence type="ECO:0000256" key="2">
    <source>
        <dbReference type="ARBA" id="ARBA00007430"/>
    </source>
</evidence>
<evidence type="ECO:0000256" key="4">
    <source>
        <dbReference type="ARBA" id="ARBA00022692"/>
    </source>
</evidence>
<evidence type="ECO:0000256" key="1">
    <source>
        <dbReference type="ARBA" id="ARBA00004651"/>
    </source>
</evidence>
<comment type="caution">
    <text evidence="8">The sequence shown here is derived from an EMBL/GenBank/DDBJ whole genome shotgun (WGS) entry which is preliminary data.</text>
</comment>
<keyword evidence="3" id="KW-1003">Cell membrane</keyword>
<dbReference type="InterPro" id="IPR050833">
    <property type="entry name" value="Poly_Biosynth_Transport"/>
</dbReference>
<feature type="transmembrane region" description="Helical" evidence="7">
    <location>
        <begin position="309"/>
        <end position="326"/>
    </location>
</feature>
<feature type="transmembrane region" description="Helical" evidence="7">
    <location>
        <begin position="276"/>
        <end position="297"/>
    </location>
</feature>
<comment type="similarity">
    <text evidence="2">Belongs to the polysaccharide synthase family.</text>
</comment>
<name>A0ABT9EA75_9PROT</name>
<dbReference type="Pfam" id="PF13440">
    <property type="entry name" value="Polysacc_synt_3"/>
    <property type="match status" value="1"/>
</dbReference>
<reference evidence="8 9" key="1">
    <citation type="submission" date="2023-08" db="EMBL/GenBank/DDBJ databases">
        <title>The draft genome sequence of Paracraurococcus sp. LOR1-02.</title>
        <authorList>
            <person name="Kingkaew E."/>
            <person name="Tanasupawat S."/>
        </authorList>
    </citation>
    <scope>NUCLEOTIDE SEQUENCE [LARGE SCALE GENOMIC DNA]</scope>
    <source>
        <strain evidence="8 9">LOR1-02</strain>
    </source>
</reference>
<keyword evidence="5 7" id="KW-1133">Transmembrane helix</keyword>
<feature type="transmembrane region" description="Helical" evidence="7">
    <location>
        <begin position="73"/>
        <end position="93"/>
    </location>
</feature>
<feature type="transmembrane region" description="Helical" evidence="7">
    <location>
        <begin position="143"/>
        <end position="160"/>
    </location>
</feature>
<evidence type="ECO:0000313" key="9">
    <source>
        <dbReference type="Proteomes" id="UP001243009"/>
    </source>
</evidence>
<accession>A0ABT9EA75</accession>
<feature type="transmembrane region" description="Helical" evidence="7">
    <location>
        <begin position="38"/>
        <end position="61"/>
    </location>
</feature>
<dbReference type="PANTHER" id="PTHR30250:SF10">
    <property type="entry name" value="LIPOPOLYSACCHARIDE BIOSYNTHESIS PROTEIN WZXC"/>
    <property type="match status" value="1"/>
</dbReference>
<evidence type="ECO:0000313" key="8">
    <source>
        <dbReference type="EMBL" id="MDO9713102.1"/>
    </source>
</evidence>
<sequence>MALGAAFMVAGRLASRGISVISTLLLVRLLVPQDFGLVALAGAVVTMADTLTSTGYATVLVRRPAVERSVYDTAFTLNLLRCLLLAGLLSASADWQAGLLGDARIGSLLQVIALNIALDGLISVGLIRLQRDLRFDLLFRQQLASRLVSFLVTLGLAWATHSYFCLVLGNLVAKVLLLPYSYWLAPYRPRLSLAHWRELLGFSKWMFLQNLCTVADGQAANLVLGRAVGIQAVGTFNVAYQVAATPVTELAAPVRGPIYAGYARVQHDRALLRAQFIDGFGLLLALLLPLSTGIALVAPEIERIGLGQAWPGAATVVAFCALYALADSFAHFTGSIFAVLDHQPRLTAIFACMVAIRLPAIILAAMQAGLVGVAATLLATGLLNLLVWNWQAARLLGLRFAEYRAWCWRSLAAAATMTAAVLAARMLLPGLAAAEGSLAEAAWRLACLAALGAAVHVGTQGLLWRLSGAPAGSAEARIAAATAAGWRRLRARLAAPAAGRLGSGPVRGLVTDRLERPRG</sequence>
<feature type="transmembrane region" description="Helical" evidence="7">
    <location>
        <begin position="105"/>
        <end position="127"/>
    </location>
</feature>
<protein>
    <submittedName>
        <fullName evidence="8">Oligosaccharide flippase family protein</fullName>
    </submittedName>
</protein>
<gene>
    <name evidence="8" type="ORF">Q7A36_32540</name>
</gene>
<proteinExistence type="inferred from homology"/>